<dbReference type="GO" id="GO:0008180">
    <property type="term" value="C:COP9 signalosome"/>
    <property type="evidence" value="ECO:0007669"/>
    <property type="project" value="TreeGrafter"/>
</dbReference>
<name>A0A6G1LDX5_9PEZI</name>
<dbReference type="PANTHER" id="PTHR10758">
    <property type="entry name" value="26S PROTEASOME NON-ATPASE REGULATORY SUBUNIT 3/COP9 SIGNALOSOME COMPLEX SUBUNIT 3"/>
    <property type="match status" value="1"/>
</dbReference>
<feature type="domain" description="COP9 signalosome complex subunit 3 N-terminal helical repeats" evidence="2">
    <location>
        <begin position="36"/>
        <end position="283"/>
    </location>
</feature>
<dbReference type="EMBL" id="ML995826">
    <property type="protein sequence ID" value="KAF2770364.1"/>
    <property type="molecule type" value="Genomic_DNA"/>
</dbReference>
<dbReference type="OrthoDB" id="29061at2759"/>
<dbReference type="InterPro" id="IPR050756">
    <property type="entry name" value="CSN3"/>
</dbReference>
<evidence type="ECO:0000313" key="4">
    <source>
        <dbReference type="Proteomes" id="UP000799436"/>
    </source>
</evidence>
<keyword evidence="4" id="KW-1185">Reference proteome</keyword>
<evidence type="ECO:0000256" key="1">
    <source>
        <dbReference type="ARBA" id="ARBA00022490"/>
    </source>
</evidence>
<evidence type="ECO:0000313" key="3">
    <source>
        <dbReference type="EMBL" id="KAF2770364.1"/>
    </source>
</evidence>
<dbReference type="InterPro" id="IPR055089">
    <property type="entry name" value="COP9_N"/>
</dbReference>
<dbReference type="GO" id="GO:0006511">
    <property type="term" value="P:ubiquitin-dependent protein catabolic process"/>
    <property type="evidence" value="ECO:0007669"/>
    <property type="project" value="TreeGrafter"/>
</dbReference>
<dbReference type="Proteomes" id="UP000799436">
    <property type="component" value="Unassembled WGS sequence"/>
</dbReference>
<sequence length="481" mass="54296">MADTLQLALSFPSDNKPKSPKDYDKEINDYIKALDKLAEAAWTKQVDKKNLLELLNPGENSIPYLYALISNAKLATKNKQLNELVLNETLVFFTLFDPVQIRYVGERWLSLLEWALDQLQGQSLPNLAPIAQAWLRLDPTAGTFTTFHLRFLRVCLDNSVPSQALPILDKNIYAFPTTPQKGIVELRSEEHDLSNGFITPKSGFTGEVKIEAVLHYYLLGAFVYIGQRNWSRARLFLEYILLTPTTQHTTSAIQVEAYKKWVLLGLLAEGKTYPLPRTLDQVVIKSLRAVAKIYDALSHDFEKRDHKKFQAEADHGMADIQADGNLELVAEASKALLRFRVQDLQKTYAALPLSRVATYLGFEEDFTLRIVTDYIREGLINASITPAATSGEAVLRFHSTNSGSSSTTTQEYDLEAQTKRIEDLVNFIRDADRRLQLTKEYVDHQKRAKRSGGPDGDIADQMDLTWDQMGGMDDGDEDIMA</sequence>
<keyword evidence="1" id="KW-0963">Cytoplasm</keyword>
<dbReference type="PANTHER" id="PTHR10758:SF1">
    <property type="entry name" value="COP9 SIGNALOSOME COMPLEX SUBUNIT 3"/>
    <property type="match status" value="1"/>
</dbReference>
<dbReference type="AlphaFoldDB" id="A0A6G1LDX5"/>
<accession>A0A6G1LDX5</accession>
<protein>
    <submittedName>
        <fullName evidence="3">CSN3 COP9 constitutive</fullName>
    </submittedName>
</protein>
<reference evidence="3" key="1">
    <citation type="journal article" date="2020" name="Stud. Mycol.">
        <title>101 Dothideomycetes genomes: a test case for predicting lifestyles and emergence of pathogens.</title>
        <authorList>
            <person name="Haridas S."/>
            <person name="Albert R."/>
            <person name="Binder M."/>
            <person name="Bloem J."/>
            <person name="Labutti K."/>
            <person name="Salamov A."/>
            <person name="Andreopoulos B."/>
            <person name="Baker S."/>
            <person name="Barry K."/>
            <person name="Bills G."/>
            <person name="Bluhm B."/>
            <person name="Cannon C."/>
            <person name="Castanera R."/>
            <person name="Culley D."/>
            <person name="Daum C."/>
            <person name="Ezra D."/>
            <person name="Gonzalez J."/>
            <person name="Henrissat B."/>
            <person name="Kuo A."/>
            <person name="Liang C."/>
            <person name="Lipzen A."/>
            <person name="Lutzoni F."/>
            <person name="Magnuson J."/>
            <person name="Mondo S."/>
            <person name="Nolan M."/>
            <person name="Ohm R."/>
            <person name="Pangilinan J."/>
            <person name="Park H.-J."/>
            <person name="Ramirez L."/>
            <person name="Alfaro M."/>
            <person name="Sun H."/>
            <person name="Tritt A."/>
            <person name="Yoshinaga Y."/>
            <person name="Zwiers L.-H."/>
            <person name="Turgeon B."/>
            <person name="Goodwin S."/>
            <person name="Spatafora J."/>
            <person name="Crous P."/>
            <person name="Grigoriev I."/>
        </authorList>
    </citation>
    <scope>NUCLEOTIDE SEQUENCE</scope>
    <source>
        <strain evidence="3">CBS 116005</strain>
    </source>
</reference>
<proteinExistence type="predicted"/>
<evidence type="ECO:0000259" key="2">
    <source>
        <dbReference type="Pfam" id="PF22788"/>
    </source>
</evidence>
<gene>
    <name evidence="3" type="ORF">EJ03DRAFT_66559</name>
</gene>
<dbReference type="Pfam" id="PF22788">
    <property type="entry name" value="COP9_hel_rpt"/>
    <property type="match status" value="1"/>
</dbReference>
<organism evidence="3 4">
    <name type="scientific">Teratosphaeria nubilosa</name>
    <dbReference type="NCBI Taxonomy" id="161662"/>
    <lineage>
        <taxon>Eukaryota</taxon>
        <taxon>Fungi</taxon>
        <taxon>Dikarya</taxon>
        <taxon>Ascomycota</taxon>
        <taxon>Pezizomycotina</taxon>
        <taxon>Dothideomycetes</taxon>
        <taxon>Dothideomycetidae</taxon>
        <taxon>Mycosphaerellales</taxon>
        <taxon>Teratosphaeriaceae</taxon>
        <taxon>Teratosphaeria</taxon>
    </lineage>
</organism>